<sequence length="69" mass="7530">MQPRSTAPHQQFWTSAGGPLASLLGLRLGLGAAWLVGIRTRTAWLVGQVFMVRSFGQLALTLWPRLRAG</sequence>
<feature type="transmembrane region" description="Helical" evidence="1">
    <location>
        <begin position="12"/>
        <end position="36"/>
    </location>
</feature>
<protein>
    <submittedName>
        <fullName evidence="2">Uncharacterized protein</fullName>
    </submittedName>
</protein>
<evidence type="ECO:0000313" key="2">
    <source>
        <dbReference type="EMBL" id="MDL2345555.1"/>
    </source>
</evidence>
<accession>A0ABT7JKI1</accession>
<dbReference type="RefSeq" id="WP_285525158.1">
    <property type="nucleotide sequence ID" value="NZ_JASNGB010000226.1"/>
</dbReference>
<proteinExistence type="predicted"/>
<organism evidence="2 3">
    <name type="scientific">Deinococcus rhizophilus</name>
    <dbReference type="NCBI Taxonomy" id="3049544"/>
    <lineage>
        <taxon>Bacteria</taxon>
        <taxon>Thermotogati</taxon>
        <taxon>Deinococcota</taxon>
        <taxon>Deinococci</taxon>
        <taxon>Deinococcales</taxon>
        <taxon>Deinococcaceae</taxon>
        <taxon>Deinococcus</taxon>
    </lineage>
</organism>
<evidence type="ECO:0000256" key="1">
    <source>
        <dbReference type="SAM" id="Phobius"/>
    </source>
</evidence>
<evidence type="ECO:0000313" key="3">
    <source>
        <dbReference type="Proteomes" id="UP001302059"/>
    </source>
</evidence>
<name>A0ABT7JKI1_9DEIO</name>
<dbReference type="Proteomes" id="UP001302059">
    <property type="component" value="Unassembled WGS sequence"/>
</dbReference>
<keyword evidence="1" id="KW-0472">Membrane</keyword>
<keyword evidence="1" id="KW-0812">Transmembrane</keyword>
<reference evidence="2 3" key="1">
    <citation type="submission" date="2023-05" db="EMBL/GenBank/DDBJ databases">
        <authorList>
            <person name="Gao F."/>
        </authorList>
    </citation>
    <scope>NUCLEOTIDE SEQUENCE [LARGE SCALE GENOMIC DNA]</scope>
    <source>
        <strain evidence="2 3">MIMF12</strain>
    </source>
</reference>
<keyword evidence="3" id="KW-1185">Reference proteome</keyword>
<gene>
    <name evidence="2" type="ORF">QOL99_15570</name>
</gene>
<dbReference type="EMBL" id="JASNGB010000226">
    <property type="protein sequence ID" value="MDL2345555.1"/>
    <property type="molecule type" value="Genomic_DNA"/>
</dbReference>
<keyword evidence="1" id="KW-1133">Transmembrane helix</keyword>
<comment type="caution">
    <text evidence="2">The sequence shown here is derived from an EMBL/GenBank/DDBJ whole genome shotgun (WGS) entry which is preliminary data.</text>
</comment>